<gene>
    <name evidence="3" type="ORF">M6B22_13220</name>
</gene>
<comment type="similarity">
    <text evidence="1">Belongs to the nitrobindin family.</text>
</comment>
<dbReference type="EMBL" id="CP097463">
    <property type="protein sequence ID" value="WAX55502.1"/>
    <property type="molecule type" value="Genomic_DNA"/>
</dbReference>
<feature type="binding site" description="axial binding residue" evidence="1">
    <location>
        <position position="166"/>
    </location>
    <ligand>
        <name>heme b</name>
        <dbReference type="ChEBI" id="CHEBI:60344"/>
    </ligand>
    <ligandPart>
        <name>Fe</name>
        <dbReference type="ChEBI" id="CHEBI:18248"/>
    </ligandPart>
</feature>
<dbReference type="InterPro" id="IPR012674">
    <property type="entry name" value="Calycin"/>
</dbReference>
<comment type="cofactor">
    <cofactor evidence="1">
        <name>heme b</name>
        <dbReference type="ChEBI" id="CHEBI:60344"/>
    </cofactor>
    <text evidence="1">Binds 1 heme b group per subunit, that coordinates a highly solvent-exposed Fe(III) atom.</text>
</comment>
<keyword evidence="4" id="KW-1185">Reference proteome</keyword>
<dbReference type="InterPro" id="IPR022939">
    <property type="entry name" value="Nb(III)_bact/plant"/>
</dbReference>
<evidence type="ECO:0000259" key="2">
    <source>
        <dbReference type="Pfam" id="PF08768"/>
    </source>
</evidence>
<dbReference type="CDD" id="cd07828">
    <property type="entry name" value="lipocalin_heme-bd-THAP4-like"/>
    <property type="match status" value="1"/>
</dbReference>
<comment type="function">
    <text evidence="1">Heme-binding protein able to scavenge peroxynitrite and to protect free L-tyrosine against peroxynitrite-mediated nitration, by acting as a peroxynitrite isomerase that converts peroxynitrite to nitrate. Therefore, this protein likely plays a role in peroxynitrite sensing and in the detoxification of reactive nitrogen and oxygen species (RNS and ROS, respectively). Is able to bind nitric oxide (NO) in vitro, but may act as a sensor of peroxynitrite levels in vivo.</text>
</comment>
<keyword evidence="1" id="KW-0413">Isomerase</keyword>
<accession>A0ABY7JW19</accession>
<dbReference type="SUPFAM" id="SSF50814">
    <property type="entry name" value="Lipocalins"/>
    <property type="match status" value="1"/>
</dbReference>
<dbReference type="PANTHER" id="PTHR15854">
    <property type="entry name" value="THAP4 PROTEIN"/>
    <property type="match status" value="1"/>
</dbReference>
<name>A0ABY7JW19_9ACTN</name>
<dbReference type="Proteomes" id="UP001164693">
    <property type="component" value="Chromosome"/>
</dbReference>
<feature type="short sequence motif" description="GXWXGXG" evidence="1">
    <location>
        <begin position="29"/>
        <end position="35"/>
    </location>
</feature>
<protein>
    <recommendedName>
        <fullName evidence="1">Peroxynitrite isomerase</fullName>
        <ecNumber evidence="1">5.99.-.-</ecNumber>
    </recommendedName>
    <alternativeName>
        <fullName evidence="1">Ferric nitrobindin</fullName>
        <shortName evidence="1">Nb(III)</shortName>
    </alternativeName>
</protein>
<keyword evidence="1" id="KW-0349">Heme</keyword>
<reference evidence="3" key="1">
    <citation type="submission" date="2022-05" db="EMBL/GenBank/DDBJ databases">
        <title>Jatrophihabitans sp. SB3-54 whole genome sequence.</title>
        <authorList>
            <person name="Suh M.K."/>
            <person name="Eom M.K."/>
            <person name="Kim J.S."/>
            <person name="Kim H.S."/>
            <person name="Do H.E."/>
            <person name="Shin Y.K."/>
            <person name="Lee J.-S."/>
        </authorList>
    </citation>
    <scope>NUCLEOTIDE SEQUENCE</scope>
    <source>
        <strain evidence="3">SB3-54</strain>
    </source>
</reference>
<keyword evidence="1" id="KW-0479">Metal-binding</keyword>
<comment type="domain">
    <text evidence="1">Forms a 10-stranded antiparallel beta-barrel structure able to accommodate a hydrophobic ligand in its interior. In fact, this fold hosts the heme group, which is located in a wide surface cleft.</text>
</comment>
<evidence type="ECO:0000256" key="1">
    <source>
        <dbReference type="HAMAP-Rule" id="MF_01297"/>
    </source>
</evidence>
<dbReference type="Pfam" id="PF08768">
    <property type="entry name" value="THAP4_heme-bd"/>
    <property type="match status" value="1"/>
</dbReference>
<comment type="catalytic activity">
    <reaction evidence="1">
        <text>peroxynitrite = nitrate</text>
        <dbReference type="Rhea" id="RHEA:63116"/>
        <dbReference type="ChEBI" id="CHEBI:17632"/>
        <dbReference type="ChEBI" id="CHEBI:25941"/>
    </reaction>
</comment>
<comment type="caution">
    <text evidence="1">Lacks conserved residue(s) required for the propagation of feature annotation.</text>
</comment>
<dbReference type="PANTHER" id="PTHR15854:SF4">
    <property type="entry name" value="PEROXYNITRITE ISOMERASE THAP4"/>
    <property type="match status" value="1"/>
</dbReference>
<dbReference type="InterPro" id="IPR014878">
    <property type="entry name" value="THAP4-like_heme-bd"/>
</dbReference>
<proteinExistence type="inferred from homology"/>
<keyword evidence="1" id="KW-0408">Iron</keyword>
<evidence type="ECO:0000313" key="3">
    <source>
        <dbReference type="EMBL" id="WAX55502.1"/>
    </source>
</evidence>
<sequence>MNAPVADTADLRTGVPIHDALLALLPLVGRWEGGGDGVVASTGAQFRYRQQLSFVHDGRPFLAYEARSWLVDEAGETIRLAWRESGFWRPGGGQDDVEAVISSNTGQALLYVGVAGDQRWDLRSISAVPTPTAREVDGERRLYAVVGTELVYATELAPAGRPYAAHLNARLARV</sequence>
<dbReference type="RefSeq" id="WP_269442016.1">
    <property type="nucleotide sequence ID" value="NZ_CP097463.1"/>
</dbReference>
<organism evidence="3 4">
    <name type="scientific">Jatrophihabitans cynanchi</name>
    <dbReference type="NCBI Taxonomy" id="2944128"/>
    <lineage>
        <taxon>Bacteria</taxon>
        <taxon>Bacillati</taxon>
        <taxon>Actinomycetota</taxon>
        <taxon>Actinomycetes</taxon>
        <taxon>Jatrophihabitantales</taxon>
        <taxon>Jatrophihabitantaceae</taxon>
        <taxon>Jatrophihabitans</taxon>
    </lineage>
</organism>
<dbReference type="EC" id="5.99.-.-" evidence="1"/>
<dbReference type="Gene3D" id="2.40.128.20">
    <property type="match status" value="1"/>
</dbReference>
<feature type="domain" description="THAP4-like heme-binding" evidence="2">
    <location>
        <begin position="21"/>
        <end position="173"/>
    </location>
</feature>
<dbReference type="InterPro" id="IPR045165">
    <property type="entry name" value="Nitrobindin"/>
</dbReference>
<comment type="pathway">
    <text evidence="1">Nitrogen metabolism.</text>
</comment>
<evidence type="ECO:0000313" key="4">
    <source>
        <dbReference type="Proteomes" id="UP001164693"/>
    </source>
</evidence>
<dbReference type="HAMAP" id="MF_01297">
    <property type="entry name" value="nitrobindin"/>
    <property type="match status" value="1"/>
</dbReference>